<dbReference type="Pfam" id="PF23812">
    <property type="entry name" value="Phage_TAC_18"/>
    <property type="match status" value="1"/>
</dbReference>
<accession>A0A9E7N4J5</accession>
<reference evidence="1" key="1">
    <citation type="submission" date="2022-04" db="EMBL/GenBank/DDBJ databases">
        <authorList>
            <person name="Friedrich I."/>
            <person name="Schneider D."/>
            <person name="Poehlein A."/>
            <person name="Hertel R."/>
            <person name="Daniel R."/>
        </authorList>
    </citation>
    <scope>NUCLEOTIDE SEQUENCE</scope>
</reference>
<name>A0A9E7N4J5_9CAUD</name>
<dbReference type="EMBL" id="ON529850">
    <property type="protein sequence ID" value="UTC28377.1"/>
    <property type="molecule type" value="Genomic_DNA"/>
</dbReference>
<evidence type="ECO:0008006" key="3">
    <source>
        <dbReference type="Google" id="ProtNLM"/>
    </source>
</evidence>
<dbReference type="Proteomes" id="UP001055634">
    <property type="component" value="Segment"/>
</dbReference>
<sequence>MAGPLRIPLSEIDAYCRLRGFDFSMTQDFLYYTERLDEAYMAFVKKLQEEEERKRGSNATPPRPK</sequence>
<keyword evidence="2" id="KW-1185">Reference proteome</keyword>
<protein>
    <recommendedName>
        <fullName evidence="3">Tail assembly chaperone</fullName>
    </recommendedName>
</protein>
<evidence type="ECO:0000313" key="1">
    <source>
        <dbReference type="EMBL" id="UTC28377.1"/>
    </source>
</evidence>
<gene>
    <name evidence="1" type="ORF">GURKE_03510</name>
</gene>
<evidence type="ECO:0000313" key="2">
    <source>
        <dbReference type="Proteomes" id="UP001055634"/>
    </source>
</evidence>
<organism evidence="1 2">
    <name type="scientific">Brevundimonas phage vB_BpoS-Gurke</name>
    <dbReference type="NCBI Taxonomy" id="2948599"/>
    <lineage>
        <taxon>Viruses</taxon>
        <taxon>Duplodnaviria</taxon>
        <taxon>Heunggongvirae</taxon>
        <taxon>Uroviricota</taxon>
        <taxon>Caudoviricetes</taxon>
        <taxon>Jeanschmidtviridae</taxon>
        <taxon>Kikimoravirus</taxon>
        <taxon>Kikimoravirus gurke</taxon>
    </lineage>
</organism>
<proteinExistence type="predicted"/>
<dbReference type="InterPro" id="IPR056919">
    <property type="entry name" value="Phage_TAC_18"/>
</dbReference>